<reference evidence="3" key="1">
    <citation type="submission" date="2016-11" db="UniProtKB">
        <authorList>
            <consortium name="WormBaseParasite"/>
        </authorList>
    </citation>
    <scope>IDENTIFICATION</scope>
</reference>
<evidence type="ECO:0000256" key="1">
    <source>
        <dbReference type="SAM" id="SignalP"/>
    </source>
</evidence>
<feature type="signal peptide" evidence="1">
    <location>
        <begin position="1"/>
        <end position="22"/>
    </location>
</feature>
<keyword evidence="1" id="KW-0732">Signal</keyword>
<proteinExistence type="predicted"/>
<sequence>MIVFFSSILVLLFLSSEVVVRAEGNCWTDRIFAFSGTAIKCNATRRCVNEAVLLDYANKECGQPVASHSFQESCGTRQYFSIDYTCCAHNKYREECVEVGDWSPENTDKWMNAMKKTMQVARAMHEARGKGDNTTANMIEEKKLLPAIEEYERESQQLSPSLPYYHRTHARPGCADTTHIVGWKPQDNSYISRLSTFFALKSNLQIYAHICRYTYLPMYVIRLARSGLNCTKKYYAFVRNVGPVDQADVELRASAVCDFFPELKEETMDYAFKMSKNTSFGFEAPERDFWIKEGAEQRYCEWFVEKFSGPERIHEKGFAHLKALLGFTALLATASVLCKYWRNLWDVASLTLLQIKPQQDTTTQDEAPTVIYQVFHNDMSAEPESQQIYFH</sequence>
<protein>
    <submittedName>
        <fullName evidence="3">Uncharacterized protein</fullName>
    </submittedName>
</protein>
<keyword evidence="2" id="KW-1185">Reference proteome</keyword>
<dbReference type="Proteomes" id="UP000095287">
    <property type="component" value="Unplaced"/>
</dbReference>
<accession>A0A1I7ZG94</accession>
<organism evidence="2 3">
    <name type="scientific">Steinernema glaseri</name>
    <dbReference type="NCBI Taxonomy" id="37863"/>
    <lineage>
        <taxon>Eukaryota</taxon>
        <taxon>Metazoa</taxon>
        <taxon>Ecdysozoa</taxon>
        <taxon>Nematoda</taxon>
        <taxon>Chromadorea</taxon>
        <taxon>Rhabditida</taxon>
        <taxon>Tylenchina</taxon>
        <taxon>Panagrolaimomorpha</taxon>
        <taxon>Strongyloidoidea</taxon>
        <taxon>Steinernematidae</taxon>
        <taxon>Steinernema</taxon>
    </lineage>
</organism>
<evidence type="ECO:0000313" key="3">
    <source>
        <dbReference type="WBParaSite" id="L893_g26235.t1"/>
    </source>
</evidence>
<dbReference type="WBParaSite" id="L893_g26235.t1">
    <property type="protein sequence ID" value="L893_g26235.t1"/>
    <property type="gene ID" value="L893_g26235"/>
</dbReference>
<dbReference type="AlphaFoldDB" id="A0A1I7ZG94"/>
<name>A0A1I7ZG94_9BILA</name>
<evidence type="ECO:0000313" key="2">
    <source>
        <dbReference type="Proteomes" id="UP000095287"/>
    </source>
</evidence>
<feature type="chain" id="PRO_5009313414" evidence="1">
    <location>
        <begin position="23"/>
        <end position="391"/>
    </location>
</feature>